<reference evidence="2 3" key="1">
    <citation type="submission" date="2019-04" db="EMBL/GenBank/DDBJ databases">
        <title>Draft genome sequences of Streptomyces avermitilis NBRC 14893.</title>
        <authorList>
            <person name="Komaki H."/>
            <person name="Tamura T."/>
            <person name="Hosoyama A."/>
        </authorList>
    </citation>
    <scope>NUCLEOTIDE SEQUENCE [LARGE SCALE GENOMIC DNA]</scope>
    <source>
        <strain evidence="2 3">NBRC 14893</strain>
    </source>
</reference>
<evidence type="ECO:0000256" key="1">
    <source>
        <dbReference type="SAM" id="MobiDB-lite"/>
    </source>
</evidence>
<feature type="region of interest" description="Disordered" evidence="1">
    <location>
        <begin position="87"/>
        <end position="107"/>
    </location>
</feature>
<gene>
    <name evidence="2" type="ORF">SAV14893_097670</name>
</gene>
<name>A0A4D4MF09_STRAX</name>
<comment type="caution">
    <text evidence="2">The sequence shown here is derived from an EMBL/GenBank/DDBJ whole genome shotgun (WGS) entry which is preliminary data.</text>
</comment>
<protein>
    <submittedName>
        <fullName evidence="2">Uncharacterized protein</fullName>
    </submittedName>
</protein>
<evidence type="ECO:0000313" key="3">
    <source>
        <dbReference type="Proteomes" id="UP000302139"/>
    </source>
</evidence>
<proteinExistence type="predicted"/>
<accession>A0A4D4MF09</accession>
<evidence type="ECO:0000313" key="2">
    <source>
        <dbReference type="EMBL" id="GDY70374.1"/>
    </source>
</evidence>
<dbReference type="AlphaFoldDB" id="A0A4D4MF09"/>
<dbReference type="EMBL" id="BJHX01000005">
    <property type="protein sequence ID" value="GDY70374.1"/>
    <property type="molecule type" value="Genomic_DNA"/>
</dbReference>
<sequence>MAMLIDLPGGGLGTRLPGPLAASGWAAGHRPTLKEFDDQAGPDHHGHGDRIRLERVMVAIGQVAAIATLAPALGLTVHQIALAARQQTAPASGHRVAAVPDKEGSAP</sequence>
<organism evidence="2 3">
    <name type="scientific">Streptomyces avermitilis</name>
    <dbReference type="NCBI Taxonomy" id="33903"/>
    <lineage>
        <taxon>Bacteria</taxon>
        <taxon>Bacillati</taxon>
        <taxon>Actinomycetota</taxon>
        <taxon>Actinomycetes</taxon>
        <taxon>Kitasatosporales</taxon>
        <taxon>Streptomycetaceae</taxon>
        <taxon>Streptomyces</taxon>
    </lineage>
</organism>
<dbReference type="Proteomes" id="UP000302139">
    <property type="component" value="Unassembled WGS sequence"/>
</dbReference>